<name>A0A0M2SU40_9BACI</name>
<keyword evidence="2" id="KW-1185">Reference proteome</keyword>
<dbReference type="PANTHER" id="PTHR13061">
    <property type="entry name" value="DYNACTIN SUBUNIT P25"/>
    <property type="match status" value="1"/>
</dbReference>
<dbReference type="CDD" id="cd04645">
    <property type="entry name" value="LbH_gamma_CA_like"/>
    <property type="match status" value="1"/>
</dbReference>
<evidence type="ECO:0008006" key="3">
    <source>
        <dbReference type="Google" id="ProtNLM"/>
    </source>
</evidence>
<dbReference type="InterPro" id="IPR011004">
    <property type="entry name" value="Trimer_LpxA-like_sf"/>
</dbReference>
<reference evidence="1 2" key="1">
    <citation type="submission" date="2015-04" db="EMBL/GenBank/DDBJ databases">
        <title>Taxonomic description and genome sequence of Bacillus campisalis sp. nov., a novel member of the genus Bacillus isolated from solar saltern.</title>
        <authorList>
            <person name="Mathan Kumar R."/>
            <person name="Kaur G."/>
            <person name="Kumar A."/>
            <person name="Singh N.K."/>
            <person name="Kaur N."/>
            <person name="Kumar N."/>
            <person name="Mayilraj S."/>
        </authorList>
    </citation>
    <scope>NUCLEOTIDE SEQUENCE [LARGE SCALE GENOMIC DNA]</scope>
    <source>
        <strain evidence="1 2">SA2-6</strain>
    </source>
</reference>
<comment type="caution">
    <text evidence="1">The sequence shown here is derived from an EMBL/GenBank/DDBJ whole genome shotgun (WGS) entry which is preliminary data.</text>
</comment>
<dbReference type="RefSeq" id="WP_046525344.1">
    <property type="nucleotide sequence ID" value="NZ_LAYY01000029.1"/>
</dbReference>
<dbReference type="PANTHER" id="PTHR13061:SF29">
    <property type="entry name" value="GAMMA CARBONIC ANHYDRASE-LIKE 1, MITOCHONDRIAL-RELATED"/>
    <property type="match status" value="1"/>
</dbReference>
<evidence type="ECO:0000313" key="2">
    <source>
        <dbReference type="Proteomes" id="UP000034166"/>
    </source>
</evidence>
<organism evidence="1 2">
    <name type="scientific">Mesobacillus campisalis</name>
    <dbReference type="NCBI Taxonomy" id="1408103"/>
    <lineage>
        <taxon>Bacteria</taxon>
        <taxon>Bacillati</taxon>
        <taxon>Bacillota</taxon>
        <taxon>Bacilli</taxon>
        <taxon>Bacillales</taxon>
        <taxon>Bacillaceae</taxon>
        <taxon>Mesobacillus</taxon>
    </lineage>
</organism>
<dbReference type="Pfam" id="PF00132">
    <property type="entry name" value="Hexapep"/>
    <property type="match status" value="1"/>
</dbReference>
<dbReference type="Proteomes" id="UP000034166">
    <property type="component" value="Unassembled WGS sequence"/>
</dbReference>
<proteinExistence type="predicted"/>
<dbReference type="Gene3D" id="2.160.10.10">
    <property type="entry name" value="Hexapeptide repeat proteins"/>
    <property type="match status" value="1"/>
</dbReference>
<dbReference type="EMBL" id="LAYY01000029">
    <property type="protein sequence ID" value="KKK36502.1"/>
    <property type="molecule type" value="Genomic_DNA"/>
</dbReference>
<accession>A0A0M2SU40</accession>
<dbReference type="PATRIC" id="fig|1408103.3.peg.4207"/>
<dbReference type="InterPro" id="IPR050484">
    <property type="entry name" value="Transf_Hexapept/Carb_Anhydrase"/>
</dbReference>
<dbReference type="InterPro" id="IPR001451">
    <property type="entry name" value="Hexapep"/>
</dbReference>
<dbReference type="AlphaFoldDB" id="A0A0M2SU40"/>
<dbReference type="InterPro" id="IPR047324">
    <property type="entry name" value="LbH_gamma_CA-like"/>
</dbReference>
<dbReference type="OrthoDB" id="9803036at2"/>
<gene>
    <name evidence="1" type="ORF">WQ57_18995</name>
</gene>
<sequence>MLFEFKENKPKLHTSVYVAPGAQVIGQVLAEEDVTIWFNAVLRGDNEPIKIGKGSNIQDGTIIHVDEGYPVIIEENVTIGHNVILHGCTIRKGALIGMGATILNGAVIGEGALIAAGAVVGEGKIIEPGVLAAGVPAKPLKQLSKENIARIADGAGHYVNKGKEYRKENIR</sequence>
<protein>
    <recommendedName>
        <fullName evidence="3">Gamma carbonic anhydrase family protein</fullName>
    </recommendedName>
</protein>
<dbReference type="SUPFAM" id="SSF51161">
    <property type="entry name" value="Trimeric LpxA-like enzymes"/>
    <property type="match status" value="1"/>
</dbReference>
<evidence type="ECO:0000313" key="1">
    <source>
        <dbReference type="EMBL" id="KKK36502.1"/>
    </source>
</evidence>